<keyword evidence="4" id="KW-1185">Reference proteome</keyword>
<keyword evidence="2" id="KW-0812">Transmembrane</keyword>
<keyword evidence="2" id="KW-0472">Membrane</keyword>
<feature type="transmembrane region" description="Helical" evidence="2">
    <location>
        <begin position="34"/>
        <end position="55"/>
    </location>
</feature>
<evidence type="ECO:0000256" key="1">
    <source>
        <dbReference type="SAM" id="MobiDB-lite"/>
    </source>
</evidence>
<name>A0AAD6K8Z1_9ROSI</name>
<gene>
    <name evidence="3" type="ORF">OIU84_001441</name>
</gene>
<evidence type="ECO:0000313" key="4">
    <source>
        <dbReference type="Proteomes" id="UP001162972"/>
    </source>
</evidence>
<sequence>MGRVRCSFSGQRNSVTLLKDSDKTSFQMEGRLKMGSVFVVLVLIGVPGFGCKNLWSVRLASNSTRARFHSALLNARKPCRKSTSVQPAPPGLRGSSAFA</sequence>
<evidence type="ECO:0000313" key="3">
    <source>
        <dbReference type="EMBL" id="KAJ6418054.1"/>
    </source>
</evidence>
<evidence type="ECO:0000256" key="2">
    <source>
        <dbReference type="SAM" id="Phobius"/>
    </source>
</evidence>
<reference evidence="3 4" key="1">
    <citation type="journal article" date="2023" name="Int. J. Mol. Sci.">
        <title>De Novo Assembly and Annotation of 11 Diverse Shrub Willow (Salix) Genomes Reveals Novel Gene Organization in Sex-Linked Regions.</title>
        <authorList>
            <person name="Hyden B."/>
            <person name="Feng K."/>
            <person name="Yates T.B."/>
            <person name="Jawdy S."/>
            <person name="Cereghino C."/>
            <person name="Smart L.B."/>
            <person name="Muchero W."/>
        </authorList>
    </citation>
    <scope>NUCLEOTIDE SEQUENCE [LARGE SCALE GENOMIC DNA]</scope>
    <source>
        <tissue evidence="3">Shoot tip</tissue>
    </source>
</reference>
<proteinExistence type="predicted"/>
<keyword evidence="2" id="KW-1133">Transmembrane helix</keyword>
<dbReference type="AlphaFoldDB" id="A0AAD6K8Z1"/>
<organism evidence="3 4">
    <name type="scientific">Salix udensis</name>
    <dbReference type="NCBI Taxonomy" id="889485"/>
    <lineage>
        <taxon>Eukaryota</taxon>
        <taxon>Viridiplantae</taxon>
        <taxon>Streptophyta</taxon>
        <taxon>Embryophyta</taxon>
        <taxon>Tracheophyta</taxon>
        <taxon>Spermatophyta</taxon>
        <taxon>Magnoliopsida</taxon>
        <taxon>eudicotyledons</taxon>
        <taxon>Gunneridae</taxon>
        <taxon>Pentapetalae</taxon>
        <taxon>rosids</taxon>
        <taxon>fabids</taxon>
        <taxon>Malpighiales</taxon>
        <taxon>Salicaceae</taxon>
        <taxon>Saliceae</taxon>
        <taxon>Salix</taxon>
    </lineage>
</organism>
<evidence type="ECO:0008006" key="5">
    <source>
        <dbReference type="Google" id="ProtNLM"/>
    </source>
</evidence>
<dbReference type="EMBL" id="JAPFFJ010000010">
    <property type="protein sequence ID" value="KAJ6418054.1"/>
    <property type="molecule type" value="Genomic_DNA"/>
</dbReference>
<comment type="caution">
    <text evidence="3">The sequence shown here is derived from an EMBL/GenBank/DDBJ whole genome shotgun (WGS) entry which is preliminary data.</text>
</comment>
<dbReference type="Proteomes" id="UP001162972">
    <property type="component" value="Chromosome 12"/>
</dbReference>
<protein>
    <recommendedName>
        <fullName evidence="5">Transmembrane protein</fullName>
    </recommendedName>
</protein>
<feature type="region of interest" description="Disordered" evidence="1">
    <location>
        <begin position="79"/>
        <end position="99"/>
    </location>
</feature>
<accession>A0AAD6K8Z1</accession>